<keyword evidence="3" id="KW-1185">Reference proteome</keyword>
<keyword evidence="1" id="KW-0812">Transmembrane</keyword>
<accession>A0A4Y7Q2U3</accession>
<evidence type="ECO:0000256" key="1">
    <source>
        <dbReference type="SAM" id="Phobius"/>
    </source>
</evidence>
<sequence length="227" mass="26811">MTPRMQTPAHRWIWLSVPIVLLQRLYWLGMYEKCHPPWMRRWLFSAPNTQTPRSLGNEWHYPRLTTYRTVALTFPILFGSWKAVLTYMGHQTPPNMLLDWQIGIVGILWLFWLGWFEECHPEWMHLIFAEDNNEQDVPKRYPGFTVYRVLVMIVIASFVISKAVQTSEGEYLGANWVDVILVVFCIPGLFWLGLYQKNCPESWRWFFVDEYCSSLCVLPAGISFVLV</sequence>
<protein>
    <submittedName>
        <fullName evidence="2">Uncharacterized protein</fullName>
    </submittedName>
</protein>
<keyword evidence="1" id="KW-0472">Membrane</keyword>
<keyword evidence="1" id="KW-1133">Transmembrane helix</keyword>
<dbReference type="Proteomes" id="UP000294933">
    <property type="component" value="Unassembled WGS sequence"/>
</dbReference>
<proteinExistence type="predicted"/>
<organism evidence="2 3">
    <name type="scientific">Rickenella mellea</name>
    <dbReference type="NCBI Taxonomy" id="50990"/>
    <lineage>
        <taxon>Eukaryota</taxon>
        <taxon>Fungi</taxon>
        <taxon>Dikarya</taxon>
        <taxon>Basidiomycota</taxon>
        <taxon>Agaricomycotina</taxon>
        <taxon>Agaricomycetes</taxon>
        <taxon>Hymenochaetales</taxon>
        <taxon>Rickenellaceae</taxon>
        <taxon>Rickenella</taxon>
    </lineage>
</organism>
<gene>
    <name evidence="2" type="ORF">BD410DRAFT_292196</name>
</gene>
<feature type="transmembrane region" description="Helical" evidence="1">
    <location>
        <begin position="12"/>
        <end position="29"/>
    </location>
</feature>
<feature type="transmembrane region" description="Helical" evidence="1">
    <location>
        <begin position="176"/>
        <end position="194"/>
    </location>
</feature>
<feature type="transmembrane region" description="Helical" evidence="1">
    <location>
        <begin position="146"/>
        <end position="164"/>
    </location>
</feature>
<reference evidence="2 3" key="1">
    <citation type="submission" date="2018-06" db="EMBL/GenBank/DDBJ databases">
        <title>A transcriptomic atlas of mushroom development highlights an independent origin of complex multicellularity.</title>
        <authorList>
            <consortium name="DOE Joint Genome Institute"/>
            <person name="Krizsan K."/>
            <person name="Almasi E."/>
            <person name="Merenyi Z."/>
            <person name="Sahu N."/>
            <person name="Viragh M."/>
            <person name="Koszo T."/>
            <person name="Mondo S."/>
            <person name="Kiss B."/>
            <person name="Balint B."/>
            <person name="Kues U."/>
            <person name="Barry K."/>
            <person name="Hegedus J.C."/>
            <person name="Henrissat B."/>
            <person name="Johnson J."/>
            <person name="Lipzen A."/>
            <person name="Ohm R."/>
            <person name="Nagy I."/>
            <person name="Pangilinan J."/>
            <person name="Yan J."/>
            <person name="Xiong Y."/>
            <person name="Grigoriev I.V."/>
            <person name="Hibbett D.S."/>
            <person name="Nagy L.G."/>
        </authorList>
    </citation>
    <scope>NUCLEOTIDE SEQUENCE [LARGE SCALE GENOMIC DNA]</scope>
    <source>
        <strain evidence="2 3">SZMC22713</strain>
    </source>
</reference>
<name>A0A4Y7Q2U3_9AGAM</name>
<dbReference type="AlphaFoldDB" id="A0A4Y7Q2U3"/>
<evidence type="ECO:0000313" key="3">
    <source>
        <dbReference type="Proteomes" id="UP000294933"/>
    </source>
</evidence>
<dbReference type="EMBL" id="ML170180">
    <property type="protein sequence ID" value="TDL21462.1"/>
    <property type="molecule type" value="Genomic_DNA"/>
</dbReference>
<dbReference type="VEuPathDB" id="FungiDB:BD410DRAFT_292196"/>
<feature type="transmembrane region" description="Helical" evidence="1">
    <location>
        <begin position="97"/>
        <end position="116"/>
    </location>
</feature>
<evidence type="ECO:0000313" key="2">
    <source>
        <dbReference type="EMBL" id="TDL21462.1"/>
    </source>
</evidence>